<name>A0A7S0XJV0_9RHOD</name>
<dbReference type="AlphaFoldDB" id="A0A7S0XJV0"/>
<evidence type="ECO:0000313" key="2">
    <source>
        <dbReference type="EMBL" id="CAD8725934.1"/>
    </source>
</evidence>
<proteinExistence type="predicted"/>
<feature type="region of interest" description="Disordered" evidence="1">
    <location>
        <begin position="28"/>
        <end position="93"/>
    </location>
</feature>
<gene>
    <name evidence="2" type="ORF">EMAD1354_LOCUS2014</name>
</gene>
<feature type="compositionally biased region" description="Polar residues" evidence="1">
    <location>
        <begin position="50"/>
        <end position="61"/>
    </location>
</feature>
<reference evidence="2" key="1">
    <citation type="submission" date="2021-01" db="EMBL/GenBank/DDBJ databases">
        <authorList>
            <person name="Corre E."/>
            <person name="Pelletier E."/>
            <person name="Niang G."/>
            <person name="Scheremetjew M."/>
            <person name="Finn R."/>
            <person name="Kale V."/>
            <person name="Holt S."/>
            <person name="Cochrane G."/>
            <person name="Meng A."/>
            <person name="Brown T."/>
            <person name="Cohen L."/>
        </authorList>
    </citation>
    <scope>NUCLEOTIDE SEQUENCE</scope>
    <source>
        <strain evidence="2">CCMP3276</strain>
    </source>
</reference>
<evidence type="ECO:0000256" key="1">
    <source>
        <dbReference type="SAM" id="MobiDB-lite"/>
    </source>
</evidence>
<sequence>MAEVEDRSVVDVISGRDFDSDAAVMATATNDSHTYTEDIARDAGVPDLDGTSSSPLPNASPNDPPTAPMSTLTEPGTAASVGPSTTATTAEAEAVTEAVQDASSAAIDNPVTTEVENAPTMPIQENGVPENEAVAAPAAAVAAAPIAQKMSSDEVPGEASEVAAENAALRHGGGAEEIVEIPPAVYEELARTKTVKHGPFLAEYVDGTPEDTAVKLKKSKKENTFLIDIEPGAKEGLFELSIDNQDEFSKVDKVLVAINIPTLDIFTISRMGGNSGAAVAPAQANGRKFGKSKSGKGDPNCVYSYFYPAVKGFDRNETFLSIAKDSASTKNKSAAFKIPPIQFGIPTTVFKGCSKFKIFWKASDAEARKRNNKKPMQFLYPKIPDY</sequence>
<accession>A0A7S0XJV0</accession>
<dbReference type="EMBL" id="HBFE01003021">
    <property type="protein sequence ID" value="CAD8725934.1"/>
    <property type="molecule type" value="Transcribed_RNA"/>
</dbReference>
<organism evidence="2">
    <name type="scientific">Erythrolobus madagascarensis</name>
    <dbReference type="NCBI Taxonomy" id="708628"/>
    <lineage>
        <taxon>Eukaryota</taxon>
        <taxon>Rhodophyta</taxon>
        <taxon>Bangiophyceae</taxon>
        <taxon>Porphyridiales</taxon>
        <taxon>Porphyridiaceae</taxon>
        <taxon>Erythrolobus</taxon>
    </lineage>
</organism>
<protein>
    <submittedName>
        <fullName evidence="2">Uncharacterized protein</fullName>
    </submittedName>
</protein>